<protein>
    <recommendedName>
        <fullName evidence="3">HTH HARE-type domain-containing protein</fullName>
    </recommendedName>
</protein>
<keyword evidence="2" id="KW-1185">Reference proteome</keyword>
<organism evidence="1 2">
    <name type="scientific">Sphingomonas qomolangmaensis</name>
    <dbReference type="NCBI Taxonomy" id="2918765"/>
    <lineage>
        <taxon>Bacteria</taxon>
        <taxon>Pseudomonadati</taxon>
        <taxon>Pseudomonadota</taxon>
        <taxon>Alphaproteobacteria</taxon>
        <taxon>Sphingomonadales</taxon>
        <taxon>Sphingomonadaceae</taxon>
        <taxon>Sphingomonas</taxon>
    </lineage>
</organism>
<name>A0ABY5L526_9SPHN</name>
<sequence length="150" mass="17025">MDDLLRQAYERRERLRRELAALDVFIANSESIASGPSPDTRANYEFRLEPPSASRGRAVRTPNLNKLYEAAEQTILQAGKPLSRSELLKRLEQQGFSFPGTDKVKVFGTNLWRSRRFISLKGFGYWPETHPLPAAYGNAEPRASMLKANE</sequence>
<dbReference type="RefSeq" id="WP_256505639.1">
    <property type="nucleotide sequence ID" value="NZ_CP101740.1"/>
</dbReference>
<proteinExistence type="predicted"/>
<dbReference type="EMBL" id="CP101740">
    <property type="protein sequence ID" value="UUL81897.1"/>
    <property type="molecule type" value="Genomic_DNA"/>
</dbReference>
<dbReference type="Proteomes" id="UP001058533">
    <property type="component" value="Chromosome"/>
</dbReference>
<evidence type="ECO:0008006" key="3">
    <source>
        <dbReference type="Google" id="ProtNLM"/>
    </source>
</evidence>
<evidence type="ECO:0000313" key="2">
    <source>
        <dbReference type="Proteomes" id="UP001058533"/>
    </source>
</evidence>
<evidence type="ECO:0000313" key="1">
    <source>
        <dbReference type="EMBL" id="UUL81897.1"/>
    </source>
</evidence>
<reference evidence="1" key="1">
    <citation type="submission" date="2022-07" db="EMBL/GenBank/DDBJ databases">
        <title>Sphingomonas sp. nov., a novel bacterium isolated from the north slope of the Mount Everest.</title>
        <authorList>
            <person name="Cui X."/>
            <person name="Liu Y."/>
        </authorList>
    </citation>
    <scope>NUCLEOTIDE SEQUENCE</scope>
    <source>
        <strain evidence="1">S5-59</strain>
    </source>
</reference>
<gene>
    <name evidence="1" type="ORF">NMP03_11940</name>
</gene>
<accession>A0ABY5L526</accession>